<organism evidence="5 6">
    <name type="scientific">Malurus elegans</name>
    <name type="common">Red-winged fairywren</name>
    <dbReference type="NCBI Taxonomy" id="720584"/>
    <lineage>
        <taxon>Eukaryota</taxon>
        <taxon>Metazoa</taxon>
        <taxon>Chordata</taxon>
        <taxon>Craniata</taxon>
        <taxon>Vertebrata</taxon>
        <taxon>Euteleostomi</taxon>
        <taxon>Archelosauria</taxon>
        <taxon>Archosauria</taxon>
        <taxon>Dinosauria</taxon>
        <taxon>Saurischia</taxon>
        <taxon>Theropoda</taxon>
        <taxon>Coelurosauria</taxon>
        <taxon>Aves</taxon>
        <taxon>Neognathae</taxon>
        <taxon>Neoaves</taxon>
        <taxon>Telluraves</taxon>
        <taxon>Australaves</taxon>
        <taxon>Passeriformes</taxon>
        <taxon>Meliphagoidea</taxon>
        <taxon>Maluridae</taxon>
        <taxon>Malurus</taxon>
    </lineage>
</organism>
<accession>A0A7K6H9R8</accession>
<dbReference type="Gene3D" id="2.70.40.10">
    <property type="match status" value="1"/>
</dbReference>
<keyword evidence="2" id="KW-0064">Aspartyl protease</keyword>
<keyword evidence="1" id="KW-0645">Protease</keyword>
<feature type="non-terminal residue" evidence="5">
    <location>
        <position position="154"/>
    </location>
</feature>
<dbReference type="InterPro" id="IPR029054">
    <property type="entry name" value="dUTPase-like"/>
</dbReference>
<dbReference type="Gene3D" id="2.40.70.10">
    <property type="entry name" value="Acid Proteases"/>
    <property type="match status" value="1"/>
</dbReference>
<dbReference type="SUPFAM" id="SSF50630">
    <property type="entry name" value="Acid proteases"/>
    <property type="match status" value="1"/>
</dbReference>
<evidence type="ECO:0000259" key="4">
    <source>
        <dbReference type="PROSITE" id="PS50175"/>
    </source>
</evidence>
<dbReference type="InterPro" id="IPR021109">
    <property type="entry name" value="Peptidase_aspartic_dom_sf"/>
</dbReference>
<dbReference type="PANTHER" id="PTHR19422:SF123">
    <property type="entry name" value="RT1 CLASS I, LOCUS CE15"/>
    <property type="match status" value="1"/>
</dbReference>
<dbReference type="PROSITE" id="PS00141">
    <property type="entry name" value="ASP_PROTEASE"/>
    <property type="match status" value="1"/>
</dbReference>
<dbReference type="AlphaFoldDB" id="A0A7K6H9R8"/>
<evidence type="ECO:0000256" key="2">
    <source>
        <dbReference type="ARBA" id="ARBA00022750"/>
    </source>
</evidence>
<dbReference type="GO" id="GO:0004190">
    <property type="term" value="F:aspartic-type endopeptidase activity"/>
    <property type="evidence" value="ECO:0007669"/>
    <property type="project" value="UniProtKB-KW"/>
</dbReference>
<dbReference type="GO" id="GO:0006508">
    <property type="term" value="P:proteolysis"/>
    <property type="evidence" value="ECO:0007669"/>
    <property type="project" value="UniProtKB-KW"/>
</dbReference>
<feature type="domain" description="Peptidase A2" evidence="4">
    <location>
        <begin position="89"/>
        <end position="154"/>
    </location>
</feature>
<comment type="caution">
    <text evidence="5">The sequence shown here is derived from an EMBL/GenBank/DDBJ whole genome shotgun (WGS) entry which is preliminary data.</text>
</comment>
<dbReference type="InterPro" id="IPR001995">
    <property type="entry name" value="Peptidase_A2_cat"/>
</dbReference>
<evidence type="ECO:0000256" key="3">
    <source>
        <dbReference type="ARBA" id="ARBA00022801"/>
    </source>
</evidence>
<evidence type="ECO:0000256" key="1">
    <source>
        <dbReference type="ARBA" id="ARBA00022670"/>
    </source>
</evidence>
<dbReference type="InterPro" id="IPR036157">
    <property type="entry name" value="dUTPase-like_sf"/>
</dbReference>
<dbReference type="EMBL" id="VZRP01024587">
    <property type="protein sequence ID" value="NWV72336.1"/>
    <property type="molecule type" value="Genomic_DNA"/>
</dbReference>
<dbReference type="Pfam" id="PF00692">
    <property type="entry name" value="dUTPase"/>
    <property type="match status" value="1"/>
</dbReference>
<dbReference type="Pfam" id="PF00077">
    <property type="entry name" value="RVP"/>
    <property type="match status" value="1"/>
</dbReference>
<gene>
    <name evidence="5" type="primary">Ervk9_10</name>
    <name evidence="5" type="ORF">MALELE_R11612</name>
</gene>
<dbReference type="PANTHER" id="PTHR19422">
    <property type="entry name" value="GAG RETROVIRAL POLYPROTEIN"/>
    <property type="match status" value="1"/>
</dbReference>
<protein>
    <submittedName>
        <fullName evidence="5">POK9 protein</fullName>
    </submittedName>
</protein>
<evidence type="ECO:0000313" key="5">
    <source>
        <dbReference type="EMBL" id="NWV72336.1"/>
    </source>
</evidence>
<keyword evidence="3" id="KW-0378">Hydrolase</keyword>
<name>A0A7K6H9R8_9PASS</name>
<dbReference type="PROSITE" id="PS50175">
    <property type="entry name" value="ASP_PROT_RETROV"/>
    <property type="match status" value="1"/>
</dbReference>
<dbReference type="InterPro" id="IPR018061">
    <property type="entry name" value="Retropepsins"/>
</dbReference>
<evidence type="ECO:0000313" key="6">
    <source>
        <dbReference type="Proteomes" id="UP000564407"/>
    </source>
</evidence>
<proteinExistence type="predicted"/>
<dbReference type="SUPFAM" id="SSF51283">
    <property type="entry name" value="dUTPase-like"/>
    <property type="match status" value="1"/>
</dbReference>
<dbReference type="Proteomes" id="UP000564407">
    <property type="component" value="Unassembled WGS sequence"/>
</dbReference>
<feature type="non-terminal residue" evidence="5">
    <location>
        <position position="1"/>
    </location>
</feature>
<sequence>PGVIDPDCKGEIMIMAHTPYPPVRIPKGQRLAQLVPLPQLTKGLPALTHTPRPEGGFGSTGGLTLITLDLSTRPKTSCRLTYQGHSTVLKGLLDTGADSSVIDPAHWPLNWPTLPSPVTVTGIAGMTLAHRTPVLTVEIEGRQASAAFSITPLP</sequence>
<reference evidence="5 6" key="1">
    <citation type="submission" date="2019-09" db="EMBL/GenBank/DDBJ databases">
        <title>Bird 10,000 Genomes (B10K) Project - Family phase.</title>
        <authorList>
            <person name="Zhang G."/>
        </authorList>
    </citation>
    <scope>NUCLEOTIDE SEQUENCE [LARGE SCALE GENOMIC DNA]</scope>
    <source>
        <strain evidence="5">B10K-DU-029-44</strain>
        <tissue evidence="5">Heart</tissue>
    </source>
</reference>
<dbReference type="InterPro" id="IPR051592">
    <property type="entry name" value="HERV-K_Pro_peptidase_A2"/>
</dbReference>
<dbReference type="InterPro" id="IPR001969">
    <property type="entry name" value="Aspartic_peptidase_AS"/>
</dbReference>
<keyword evidence="6" id="KW-1185">Reference proteome</keyword>